<dbReference type="RefSeq" id="YP_011007964.1">
    <property type="nucleotide sequence ID" value="NC_085325.1"/>
</dbReference>
<evidence type="ECO:0000256" key="1">
    <source>
        <dbReference type="ARBA" id="ARBA00022980"/>
    </source>
</evidence>
<keyword evidence="4" id="KW-0496">Mitochondrion</keyword>
<protein>
    <submittedName>
        <fullName evidence="4">Ribosomal protein S10</fullName>
    </submittedName>
</protein>
<accession>A0A8F0FCG8</accession>
<evidence type="ECO:0000259" key="3">
    <source>
        <dbReference type="Pfam" id="PF00338"/>
    </source>
</evidence>
<gene>
    <name evidence="4" type="primary">rps10</name>
</gene>
<dbReference type="Gene3D" id="3.30.70.600">
    <property type="entry name" value="Ribosomal protein S10 domain"/>
    <property type="match status" value="1"/>
</dbReference>
<dbReference type="GO" id="GO:1990904">
    <property type="term" value="C:ribonucleoprotein complex"/>
    <property type="evidence" value="ECO:0007669"/>
    <property type="project" value="UniProtKB-KW"/>
</dbReference>
<dbReference type="InterPro" id="IPR027486">
    <property type="entry name" value="Ribosomal_uS10_dom"/>
</dbReference>
<sequence length="109" mass="12972">MTQLNKNITYVCEVWCSSTNMNSFKQWFLFLPLSINGTGLRPYIKRFTLLRSPLGNKRAKDQFERKEYRSYFYVEFKEASKLLAFIDVLRLSNGVRFKTIVRRKGVDPF</sequence>
<evidence type="ECO:0000313" key="4">
    <source>
        <dbReference type="EMBL" id="QWK44437.1"/>
    </source>
</evidence>
<keyword evidence="2" id="KW-0687">Ribonucleoprotein</keyword>
<dbReference type="AlphaFoldDB" id="A0A8F0FCG8"/>
<dbReference type="GeneID" id="87707009"/>
<proteinExistence type="predicted"/>
<geneLocation type="mitochondrion" evidence="4"/>
<dbReference type="EMBL" id="MZ156050">
    <property type="protein sequence ID" value="QWK44437.1"/>
    <property type="molecule type" value="Genomic_DNA"/>
</dbReference>
<feature type="domain" description="Small ribosomal subunit protein uS10" evidence="3">
    <location>
        <begin position="40"/>
        <end position="97"/>
    </location>
</feature>
<keyword evidence="1 4" id="KW-0689">Ribosomal protein</keyword>
<dbReference type="GO" id="GO:0005840">
    <property type="term" value="C:ribosome"/>
    <property type="evidence" value="ECO:0007669"/>
    <property type="project" value="UniProtKB-KW"/>
</dbReference>
<dbReference type="SUPFAM" id="SSF54999">
    <property type="entry name" value="Ribosomal protein S10"/>
    <property type="match status" value="1"/>
</dbReference>
<dbReference type="InterPro" id="IPR036838">
    <property type="entry name" value="Ribosomal_uS10_dom_sf"/>
</dbReference>
<reference evidence="4" key="1">
    <citation type="journal article" date="2021" name="Genome Biol. Evol.">
        <title>Genomic rearrangements and sequence evolution across brown algal organelles.</title>
        <authorList>
            <person name="Starko S."/>
            <person name="Bringloe T.T."/>
            <person name="Gomez M.S."/>
            <person name="Darby H."/>
            <person name="Graham S.W."/>
            <person name="Martone P.T."/>
        </authorList>
    </citation>
    <scope>NUCLEOTIDE SEQUENCE</scope>
</reference>
<evidence type="ECO:0000256" key="2">
    <source>
        <dbReference type="ARBA" id="ARBA00023274"/>
    </source>
</evidence>
<name>A0A8F0FCG8_9PHAE</name>
<organism evidence="4">
    <name type="scientific">Chorda asiatica</name>
    <dbReference type="NCBI Taxonomy" id="1281577"/>
    <lineage>
        <taxon>Eukaryota</taxon>
        <taxon>Sar</taxon>
        <taxon>Stramenopiles</taxon>
        <taxon>Ochrophyta</taxon>
        <taxon>PX clade</taxon>
        <taxon>Phaeophyceae</taxon>
        <taxon>Laminariales</taxon>
        <taxon>Chordaceae</taxon>
        <taxon>Chorda</taxon>
    </lineage>
</organism>
<dbReference type="Pfam" id="PF00338">
    <property type="entry name" value="Ribosomal_S10"/>
    <property type="match status" value="1"/>
</dbReference>